<evidence type="ECO:0000259" key="2">
    <source>
        <dbReference type="Pfam" id="PF01926"/>
    </source>
</evidence>
<feature type="compositionally biased region" description="Basic and acidic residues" evidence="1">
    <location>
        <begin position="291"/>
        <end position="300"/>
    </location>
</feature>
<accession>A0A067LYL3</accession>
<dbReference type="OrthoDB" id="8954335at2759"/>
<dbReference type="GO" id="GO:0005525">
    <property type="term" value="F:GTP binding"/>
    <property type="evidence" value="ECO:0007669"/>
    <property type="project" value="InterPro"/>
</dbReference>
<organism evidence="3 4">
    <name type="scientific">Botryobasidium botryosum (strain FD-172 SS1)</name>
    <dbReference type="NCBI Taxonomy" id="930990"/>
    <lineage>
        <taxon>Eukaryota</taxon>
        <taxon>Fungi</taxon>
        <taxon>Dikarya</taxon>
        <taxon>Basidiomycota</taxon>
        <taxon>Agaricomycotina</taxon>
        <taxon>Agaricomycetes</taxon>
        <taxon>Cantharellales</taxon>
        <taxon>Botryobasidiaceae</taxon>
        <taxon>Botryobasidium</taxon>
    </lineage>
</organism>
<dbReference type="InterPro" id="IPR006073">
    <property type="entry name" value="GTP-bd"/>
</dbReference>
<dbReference type="InterPro" id="IPR027417">
    <property type="entry name" value="P-loop_NTPase"/>
</dbReference>
<evidence type="ECO:0000313" key="4">
    <source>
        <dbReference type="Proteomes" id="UP000027195"/>
    </source>
</evidence>
<evidence type="ECO:0000313" key="3">
    <source>
        <dbReference type="EMBL" id="KDQ08309.1"/>
    </source>
</evidence>
<dbReference type="HOGENOM" id="CLU_018003_2_1_1"/>
<evidence type="ECO:0000256" key="1">
    <source>
        <dbReference type="SAM" id="MobiDB-lite"/>
    </source>
</evidence>
<feature type="domain" description="G" evidence="2">
    <location>
        <begin position="9"/>
        <end position="69"/>
    </location>
</feature>
<dbReference type="Gene3D" id="3.40.50.300">
    <property type="entry name" value="P-loop containing nucleotide triphosphate hydrolases"/>
    <property type="match status" value="1"/>
</dbReference>
<protein>
    <recommendedName>
        <fullName evidence="2">G domain-containing protein</fullName>
    </recommendedName>
</protein>
<dbReference type="EMBL" id="KL198092">
    <property type="protein sequence ID" value="KDQ08309.1"/>
    <property type="molecule type" value="Genomic_DNA"/>
</dbReference>
<reference evidence="4" key="1">
    <citation type="journal article" date="2014" name="Proc. Natl. Acad. Sci. U.S.A.">
        <title>Extensive sampling of basidiomycete genomes demonstrates inadequacy of the white-rot/brown-rot paradigm for wood decay fungi.</title>
        <authorList>
            <person name="Riley R."/>
            <person name="Salamov A.A."/>
            <person name="Brown D.W."/>
            <person name="Nagy L.G."/>
            <person name="Floudas D."/>
            <person name="Held B.W."/>
            <person name="Levasseur A."/>
            <person name="Lombard V."/>
            <person name="Morin E."/>
            <person name="Otillar R."/>
            <person name="Lindquist E.A."/>
            <person name="Sun H."/>
            <person name="LaButti K.M."/>
            <person name="Schmutz J."/>
            <person name="Jabbour D."/>
            <person name="Luo H."/>
            <person name="Baker S.E."/>
            <person name="Pisabarro A.G."/>
            <person name="Walton J.D."/>
            <person name="Blanchette R.A."/>
            <person name="Henrissat B."/>
            <person name="Martin F."/>
            <person name="Cullen D."/>
            <person name="Hibbett D.S."/>
            <person name="Grigoriev I.V."/>
        </authorList>
    </citation>
    <scope>NUCLEOTIDE SEQUENCE [LARGE SCALE GENOMIC DNA]</scope>
    <source>
        <strain evidence="4">FD-172 SS1</strain>
    </source>
</reference>
<keyword evidence="4" id="KW-1185">Reference proteome</keyword>
<dbReference type="Proteomes" id="UP000027195">
    <property type="component" value="Unassembled WGS sequence"/>
</dbReference>
<dbReference type="CDD" id="cd00882">
    <property type="entry name" value="Ras_like_GTPase"/>
    <property type="match status" value="1"/>
</dbReference>
<feature type="region of interest" description="Disordered" evidence="1">
    <location>
        <begin position="291"/>
        <end position="325"/>
    </location>
</feature>
<feature type="compositionally biased region" description="Basic residues" evidence="1">
    <location>
        <begin position="307"/>
        <end position="319"/>
    </location>
</feature>
<sequence length="325" mass="36381">MTAEEDVIIAVMGPTGAGKTTLINQATGGELGVGHGLQSMTDSIQIASFEYGGRRIRLIDTPGFDDTNKTDTDILELISTHLAAAYKRGHRLTGLIYLHRIIDNRVGGVSYKNMKMFHKLCGDDVLKNVVLCTTMWSGVPEEVGAQREEQLQSEFWPDMIRKGATIARHDGTRESARRIVSHVMSLGGAPPLLIQREMIDDGKLLIHTTAGAHANEELMRLEQLYRKALEDAQGEYQEALAKKDLEMRRMVTRERESFEARLKKAEEDRVTLQASSKAKIEAMERKIRELEEGPGYKDSKNGSLFGIRKKLREQRKRKAGTCTIA</sequence>
<dbReference type="STRING" id="930990.A0A067LYL3"/>
<dbReference type="InParanoid" id="A0A067LYL3"/>
<proteinExistence type="predicted"/>
<gene>
    <name evidence="3" type="ORF">BOTBODRAFT_166021</name>
</gene>
<dbReference type="Pfam" id="PF01926">
    <property type="entry name" value="MMR_HSR1"/>
    <property type="match status" value="1"/>
</dbReference>
<dbReference type="AlphaFoldDB" id="A0A067LYL3"/>
<dbReference type="SUPFAM" id="SSF52540">
    <property type="entry name" value="P-loop containing nucleoside triphosphate hydrolases"/>
    <property type="match status" value="1"/>
</dbReference>
<name>A0A067LYL3_BOTB1</name>